<dbReference type="EMBL" id="AAOG01000002">
    <property type="protein sequence ID" value="EAR12988.1"/>
    <property type="molecule type" value="Genomic_DNA"/>
</dbReference>
<dbReference type="InterPro" id="IPR025348">
    <property type="entry name" value="DUF4252"/>
</dbReference>
<evidence type="ECO:0008006" key="3">
    <source>
        <dbReference type="Google" id="ProtNLM"/>
    </source>
</evidence>
<proteinExistence type="predicted"/>
<accession>A4C0P5</accession>
<dbReference type="OrthoDB" id="705638at2"/>
<dbReference type="Pfam" id="PF14060">
    <property type="entry name" value="DUF4252"/>
    <property type="match status" value="1"/>
</dbReference>
<dbReference type="AlphaFoldDB" id="A4C0P5"/>
<dbReference type="STRING" id="313594.PI23P_10180"/>
<dbReference type="RefSeq" id="WP_004570656.1">
    <property type="nucleotide sequence ID" value="NZ_CH724148.1"/>
</dbReference>
<dbReference type="eggNOG" id="ENOG502ZC31">
    <property type="taxonomic scope" value="Bacteria"/>
</dbReference>
<name>A4C0P5_9FLAO</name>
<sequence>MKTVLLIIACIIFPKTISAQTSIEALEDIAGVEMVIITKDAFNLLLKFNPEKFKEAKALHAFQVLEGLEELKIFTAKNPESAKIMTRTFLAAINEEELTALEGGQEDPEFVKIYGKLTADIAVAKKVILYKKERSLKDNSESATVVILLKGNIPVYKTSRLVNLII</sequence>
<keyword evidence="2" id="KW-1185">Reference proteome</keyword>
<gene>
    <name evidence="1" type="ORF">PI23P_10180</name>
</gene>
<protein>
    <recommendedName>
        <fullName evidence="3">DUF4252 domain-containing protein</fullName>
    </recommendedName>
</protein>
<evidence type="ECO:0000313" key="1">
    <source>
        <dbReference type="EMBL" id="EAR12988.1"/>
    </source>
</evidence>
<dbReference type="HOGENOM" id="CLU_128714_0_0_10"/>
<evidence type="ECO:0000313" key="2">
    <source>
        <dbReference type="Proteomes" id="UP000003053"/>
    </source>
</evidence>
<organism evidence="1 2">
    <name type="scientific">Polaribacter irgensii 23-P</name>
    <dbReference type="NCBI Taxonomy" id="313594"/>
    <lineage>
        <taxon>Bacteria</taxon>
        <taxon>Pseudomonadati</taxon>
        <taxon>Bacteroidota</taxon>
        <taxon>Flavobacteriia</taxon>
        <taxon>Flavobacteriales</taxon>
        <taxon>Flavobacteriaceae</taxon>
    </lineage>
</organism>
<dbReference type="Proteomes" id="UP000003053">
    <property type="component" value="Unassembled WGS sequence"/>
</dbReference>
<comment type="caution">
    <text evidence="1">The sequence shown here is derived from an EMBL/GenBank/DDBJ whole genome shotgun (WGS) entry which is preliminary data.</text>
</comment>
<reference evidence="1 2" key="1">
    <citation type="submission" date="2006-02" db="EMBL/GenBank/DDBJ databases">
        <authorList>
            <person name="Murray A."/>
            <person name="Staley J."/>
            <person name="Ferriera S."/>
            <person name="Johnson J."/>
            <person name="Kravitz S."/>
            <person name="Halpern A."/>
            <person name="Remington K."/>
            <person name="Beeson K."/>
            <person name="Tran B."/>
            <person name="Rogers Y.-H."/>
            <person name="Friedman R."/>
            <person name="Venter J.C."/>
        </authorList>
    </citation>
    <scope>NUCLEOTIDE SEQUENCE [LARGE SCALE GENOMIC DNA]</scope>
    <source>
        <strain evidence="1 2">23-P</strain>
    </source>
</reference>